<dbReference type="InterPro" id="IPR025959">
    <property type="entry name" value="Winged_HTH_dom"/>
</dbReference>
<reference evidence="2 3" key="1">
    <citation type="journal article" date="2016" name="Nat. Commun.">
        <title>Thousands of microbial genomes shed light on interconnected biogeochemical processes in an aquifer system.</title>
        <authorList>
            <person name="Anantharaman K."/>
            <person name="Brown C.T."/>
            <person name="Hug L.A."/>
            <person name="Sharon I."/>
            <person name="Castelle C.J."/>
            <person name="Probst A.J."/>
            <person name="Thomas B.C."/>
            <person name="Singh A."/>
            <person name="Wilkins M.J."/>
            <person name="Karaoz U."/>
            <person name="Brodie E.L."/>
            <person name="Williams K.H."/>
            <person name="Hubbard S.S."/>
            <person name="Banfield J.F."/>
        </authorList>
    </citation>
    <scope>NUCLEOTIDE SEQUENCE [LARGE SCALE GENOMIC DNA]</scope>
</reference>
<accession>A0A1G2DY09</accession>
<evidence type="ECO:0000313" key="3">
    <source>
        <dbReference type="Proteomes" id="UP000178106"/>
    </source>
</evidence>
<evidence type="ECO:0000259" key="1">
    <source>
        <dbReference type="Pfam" id="PF13592"/>
    </source>
</evidence>
<dbReference type="Proteomes" id="UP000178106">
    <property type="component" value="Unassembled WGS sequence"/>
</dbReference>
<dbReference type="EMBL" id="MHLU01000095">
    <property type="protein sequence ID" value="OGZ18413.1"/>
    <property type="molecule type" value="Genomic_DNA"/>
</dbReference>
<gene>
    <name evidence="2" type="ORF">A2494_02180</name>
</gene>
<dbReference type="Pfam" id="PF13592">
    <property type="entry name" value="HTH_33"/>
    <property type="match status" value="1"/>
</dbReference>
<dbReference type="SUPFAM" id="SSF46689">
    <property type="entry name" value="Homeodomain-like"/>
    <property type="match status" value="1"/>
</dbReference>
<comment type="caution">
    <text evidence="2">The sequence shown here is derived from an EMBL/GenBank/DDBJ whole genome shotgun (WGS) entry which is preliminary data.</text>
</comment>
<feature type="domain" description="Winged helix-turn helix" evidence="1">
    <location>
        <begin position="89"/>
        <end position="146"/>
    </location>
</feature>
<proteinExistence type="predicted"/>
<sequence>MRRKGTNEQLAKVRNRGLALLARGKESRAVAEIVDVTHRSVNRWRQESKKPKRKKVTRSLGCPRKLDEKQVKRLEKALDQGAYAFGYAGDYWTLDRIAQIIWQLFKVRYHPSAVWHVMNRMGWSSQRPQRRALHRNEEAIVEWKKKVLPEIKKDSRPERYTGT</sequence>
<organism evidence="2 3">
    <name type="scientific">Candidatus Lloydbacteria bacterium RIFOXYC12_FULL_46_25</name>
    <dbReference type="NCBI Taxonomy" id="1798670"/>
    <lineage>
        <taxon>Bacteria</taxon>
        <taxon>Candidatus Lloydiibacteriota</taxon>
    </lineage>
</organism>
<dbReference type="AlphaFoldDB" id="A0A1G2DY09"/>
<evidence type="ECO:0000313" key="2">
    <source>
        <dbReference type="EMBL" id="OGZ18413.1"/>
    </source>
</evidence>
<name>A0A1G2DY09_9BACT</name>
<dbReference type="InterPro" id="IPR009057">
    <property type="entry name" value="Homeodomain-like_sf"/>
</dbReference>
<protein>
    <recommendedName>
        <fullName evidence="1">Winged helix-turn helix domain-containing protein</fullName>
    </recommendedName>
</protein>